<comment type="subcellular location">
    <subcellularLocation>
        <location evidence="1">Membrane</location>
    </subcellularLocation>
</comment>
<evidence type="ECO:0000256" key="2">
    <source>
        <dbReference type="ARBA" id="ARBA00023136"/>
    </source>
</evidence>
<dbReference type="PANTHER" id="PTHR37042">
    <property type="entry name" value="OUTER MEMBRANE PROTEIN RV1973"/>
    <property type="match status" value="1"/>
</dbReference>
<sequence length="164" mass="16938">MRGLLKPFAIALALLLAGVAVMAVRSGGGEEEPSDRSALDGVATNLVTGDVSSALTQVFTYTATDTATAERAAAEKLTGSAAAQYRTVFGQVKRQAPAQRVALSTRVVRAGVTSLTGDTARLLVFLDQTTTRAGAAAPAPAAAQLAVTATRRDGHWLISDIRSR</sequence>
<evidence type="ECO:0008006" key="6">
    <source>
        <dbReference type="Google" id="ProtNLM"/>
    </source>
</evidence>
<dbReference type="RefSeq" id="WP_175250034.1">
    <property type="nucleotide sequence ID" value="NZ_JBHSXE010000001.1"/>
</dbReference>
<keyword evidence="3" id="KW-0732">Signal</keyword>
<protein>
    <recommendedName>
        <fullName evidence="6">Mce-associated membrane protein</fullName>
    </recommendedName>
</protein>
<evidence type="ECO:0000313" key="4">
    <source>
        <dbReference type="EMBL" id="MFC6880595.1"/>
    </source>
</evidence>
<name>A0ABW2CJL2_9ACTN</name>
<evidence type="ECO:0000313" key="5">
    <source>
        <dbReference type="Proteomes" id="UP001596380"/>
    </source>
</evidence>
<organism evidence="4 5">
    <name type="scientific">Actinomadura yumaensis</name>
    <dbReference type="NCBI Taxonomy" id="111807"/>
    <lineage>
        <taxon>Bacteria</taxon>
        <taxon>Bacillati</taxon>
        <taxon>Actinomycetota</taxon>
        <taxon>Actinomycetes</taxon>
        <taxon>Streptosporangiales</taxon>
        <taxon>Thermomonosporaceae</taxon>
        <taxon>Actinomadura</taxon>
    </lineage>
</organism>
<reference evidence="5" key="1">
    <citation type="journal article" date="2019" name="Int. J. Syst. Evol. Microbiol.">
        <title>The Global Catalogue of Microorganisms (GCM) 10K type strain sequencing project: providing services to taxonomists for standard genome sequencing and annotation.</title>
        <authorList>
            <consortium name="The Broad Institute Genomics Platform"/>
            <consortium name="The Broad Institute Genome Sequencing Center for Infectious Disease"/>
            <person name="Wu L."/>
            <person name="Ma J."/>
        </authorList>
    </citation>
    <scope>NUCLEOTIDE SEQUENCE [LARGE SCALE GENOMIC DNA]</scope>
    <source>
        <strain evidence="5">JCM 3369</strain>
    </source>
</reference>
<dbReference type="EMBL" id="JBHSXS010000005">
    <property type="protein sequence ID" value="MFC6880595.1"/>
    <property type="molecule type" value="Genomic_DNA"/>
</dbReference>
<accession>A0ABW2CJL2</accession>
<feature type="chain" id="PRO_5046793020" description="Mce-associated membrane protein" evidence="3">
    <location>
        <begin position="23"/>
        <end position="164"/>
    </location>
</feature>
<keyword evidence="2" id="KW-0472">Membrane</keyword>
<feature type="signal peptide" evidence="3">
    <location>
        <begin position="1"/>
        <end position="22"/>
    </location>
</feature>
<comment type="caution">
    <text evidence="4">The sequence shown here is derived from an EMBL/GenBank/DDBJ whole genome shotgun (WGS) entry which is preliminary data.</text>
</comment>
<keyword evidence="5" id="KW-1185">Reference proteome</keyword>
<evidence type="ECO:0000256" key="1">
    <source>
        <dbReference type="ARBA" id="ARBA00004370"/>
    </source>
</evidence>
<evidence type="ECO:0000256" key="3">
    <source>
        <dbReference type="SAM" id="SignalP"/>
    </source>
</evidence>
<gene>
    <name evidence="4" type="ORF">ACFQKB_12565</name>
</gene>
<dbReference type="PANTHER" id="PTHR37042:SF4">
    <property type="entry name" value="OUTER MEMBRANE PROTEIN RV1973"/>
    <property type="match status" value="1"/>
</dbReference>
<proteinExistence type="predicted"/>
<dbReference type="Proteomes" id="UP001596380">
    <property type="component" value="Unassembled WGS sequence"/>
</dbReference>